<dbReference type="Pfam" id="PF14671">
    <property type="entry name" value="DSPn"/>
    <property type="match status" value="1"/>
</dbReference>
<feature type="domain" description="Tyrosine-protein phosphatase" evidence="6">
    <location>
        <begin position="191"/>
        <end position="347"/>
    </location>
</feature>
<proteinExistence type="inferred from homology"/>
<accession>A0A8B7PC08</accession>
<reference evidence="9" key="1">
    <citation type="submission" date="2025-08" db="UniProtKB">
        <authorList>
            <consortium name="RefSeq"/>
        </authorList>
    </citation>
    <scope>IDENTIFICATION</scope>
    <source>
        <tissue evidence="9">Whole organism</tissue>
    </source>
</reference>
<dbReference type="FunFam" id="3.90.190.10:FF:000006">
    <property type="entry name" value="Dual specificity protein phosphatase CDC14B"/>
    <property type="match status" value="1"/>
</dbReference>
<dbReference type="PROSITE" id="PS00383">
    <property type="entry name" value="TYR_PHOSPHATASE_1"/>
    <property type="match status" value="1"/>
</dbReference>
<sequence>MPNSHRFIEDQYGDMLVSVSEFINDRFYFVTLRHNVNPKSTANTHYFCTDSELTYDNFYDDFGPLNLAMLYKYCIKVNRKLKAQQLLRKKLVHYTSLADYRTRTNAAFLAASYAVLYLKMSPDDAHKLLMSNRNCPAFVAYRDASLGVPFHNLTLPVCLQALQKAHRLNFFDFDDFDVLEYEYYEKVQNGDFNWIMPQKFLAFCGPHNESKSKNGYTVHAPEAYFDYFRCHNVTAIVRLNKKLYDANKFREAGFEHYDMYFMDGSCPSNEIMHEFVRVSEQTQGALAVHCKAGLGRTGSLIGCYIMKHFRFTADETIAWLRICRPGSIIGSQQTWLNSKERGLWLEGDLYRSQHKNSNLNERCPYGVYSIKLTAILKEKCKGAATLPITDNRNNNKKVDGRAVSSDEDDEDGDEEDEDQGAVRDRKAGSAVQAVLSRVDTLQLDDNKTGSGSSSETSLINGMSQGDRLNRLKAIRAHIRSATTGRINNDEKSHNRTKSTPLRSSSSSPHGALGSDEGRFMSTMNNNNAPSHISLANMKSPLKSARGVSTQQSGVAKATTSGIKATIGGFKLAMSSGAHTSPASSREAARRAMRSSNATAVKSRGNSHGSGGTRLLTYSNKNKINNNSSGSSSSNDNSIRTSKTTIVSR</sequence>
<dbReference type="Gene3D" id="3.90.190.10">
    <property type="entry name" value="Protein tyrosine phosphatase superfamily"/>
    <property type="match status" value="2"/>
</dbReference>
<organism evidence="8 9">
    <name type="scientific">Hyalella azteca</name>
    <name type="common">Amphipod</name>
    <dbReference type="NCBI Taxonomy" id="294128"/>
    <lineage>
        <taxon>Eukaryota</taxon>
        <taxon>Metazoa</taxon>
        <taxon>Ecdysozoa</taxon>
        <taxon>Arthropoda</taxon>
        <taxon>Crustacea</taxon>
        <taxon>Multicrustacea</taxon>
        <taxon>Malacostraca</taxon>
        <taxon>Eumalacostraca</taxon>
        <taxon>Peracarida</taxon>
        <taxon>Amphipoda</taxon>
        <taxon>Senticaudata</taxon>
        <taxon>Talitrida</taxon>
        <taxon>Talitroidea</taxon>
        <taxon>Hyalellidae</taxon>
        <taxon>Hyalella</taxon>
    </lineage>
</organism>
<protein>
    <recommendedName>
        <fullName evidence="2">protein-tyrosine-phosphatase</fullName>
        <ecNumber evidence="2">3.1.3.48</ecNumber>
    </recommendedName>
</protein>
<dbReference type="CDD" id="cd14499">
    <property type="entry name" value="CDC14_C"/>
    <property type="match status" value="1"/>
</dbReference>
<feature type="region of interest" description="Disordered" evidence="5">
    <location>
        <begin position="479"/>
        <end position="523"/>
    </location>
</feature>
<dbReference type="CDD" id="cd17657">
    <property type="entry name" value="CDC14_N"/>
    <property type="match status" value="1"/>
</dbReference>
<keyword evidence="4" id="KW-0904">Protein phosphatase</keyword>
<dbReference type="SUPFAM" id="SSF52799">
    <property type="entry name" value="(Phosphotyrosine protein) phosphatases II"/>
    <property type="match status" value="2"/>
</dbReference>
<dbReference type="AlphaFoldDB" id="A0A8B7PC08"/>
<evidence type="ECO:0000313" key="9">
    <source>
        <dbReference type="RefSeq" id="XP_018023623.1"/>
    </source>
</evidence>
<evidence type="ECO:0000259" key="7">
    <source>
        <dbReference type="PROSITE" id="PS50056"/>
    </source>
</evidence>
<comment type="similarity">
    <text evidence="1">Belongs to the protein-tyrosine phosphatase family. Non-receptor class CDC14 subfamily.</text>
</comment>
<dbReference type="InterPro" id="IPR016130">
    <property type="entry name" value="Tyr_Pase_AS"/>
</dbReference>
<evidence type="ECO:0000256" key="1">
    <source>
        <dbReference type="ARBA" id="ARBA00007315"/>
    </source>
</evidence>
<dbReference type="InterPro" id="IPR000387">
    <property type="entry name" value="Tyr_Pase_dom"/>
</dbReference>
<name>A0A8B7PC08_HYAAZ</name>
<dbReference type="OrthoDB" id="266663at2759"/>
<dbReference type="PANTHER" id="PTHR23339">
    <property type="entry name" value="TYROSINE SPECIFIC PROTEIN PHOSPHATASE AND DUAL SPECIFICITY PROTEIN PHOSPHATASE"/>
    <property type="match status" value="1"/>
</dbReference>
<feature type="compositionally biased region" description="Polar residues" evidence="5">
    <location>
        <begin position="639"/>
        <end position="648"/>
    </location>
</feature>
<feature type="compositionally biased region" description="Low complexity" evidence="5">
    <location>
        <begin position="618"/>
        <end position="638"/>
    </location>
</feature>
<keyword evidence="8" id="KW-1185">Reference proteome</keyword>
<feature type="domain" description="Tyrosine specific protein phosphatases" evidence="7">
    <location>
        <begin position="273"/>
        <end position="335"/>
    </location>
</feature>
<dbReference type="GeneID" id="108679503"/>
<evidence type="ECO:0000256" key="5">
    <source>
        <dbReference type="SAM" id="MobiDB-lite"/>
    </source>
</evidence>
<dbReference type="GO" id="GO:0004725">
    <property type="term" value="F:protein tyrosine phosphatase activity"/>
    <property type="evidence" value="ECO:0007669"/>
    <property type="project" value="UniProtKB-EC"/>
</dbReference>
<dbReference type="EC" id="3.1.3.48" evidence="2"/>
<dbReference type="InterPro" id="IPR029260">
    <property type="entry name" value="DSPn"/>
</dbReference>
<dbReference type="PROSITE" id="PS50054">
    <property type="entry name" value="TYR_PHOSPHATASE_DUAL"/>
    <property type="match status" value="1"/>
</dbReference>
<dbReference type="PROSITE" id="PS50056">
    <property type="entry name" value="TYR_PHOSPHATASE_2"/>
    <property type="match status" value="1"/>
</dbReference>
<evidence type="ECO:0000256" key="4">
    <source>
        <dbReference type="ARBA" id="ARBA00022912"/>
    </source>
</evidence>
<dbReference type="InterPro" id="IPR020422">
    <property type="entry name" value="TYR_PHOSPHATASE_DUAL_dom"/>
</dbReference>
<dbReference type="RefSeq" id="XP_018023623.1">
    <property type="nucleotide sequence ID" value="XM_018168134.2"/>
</dbReference>
<feature type="region of interest" description="Disordered" evidence="5">
    <location>
        <begin position="386"/>
        <end position="463"/>
    </location>
</feature>
<evidence type="ECO:0000259" key="6">
    <source>
        <dbReference type="PROSITE" id="PS50054"/>
    </source>
</evidence>
<gene>
    <name evidence="9" type="primary">LOC108679503</name>
</gene>
<evidence type="ECO:0000256" key="2">
    <source>
        <dbReference type="ARBA" id="ARBA00013064"/>
    </source>
</evidence>
<dbReference type="InterPro" id="IPR050561">
    <property type="entry name" value="PTP"/>
</dbReference>
<keyword evidence="3" id="KW-0378">Hydrolase</keyword>
<dbReference type="KEGG" id="hazt:108679503"/>
<feature type="compositionally biased region" description="Acidic residues" evidence="5">
    <location>
        <begin position="405"/>
        <end position="419"/>
    </location>
</feature>
<dbReference type="InterPro" id="IPR044506">
    <property type="entry name" value="CDC14_C"/>
</dbReference>
<evidence type="ECO:0000256" key="3">
    <source>
        <dbReference type="ARBA" id="ARBA00022801"/>
    </source>
</evidence>
<dbReference type="Proteomes" id="UP000694843">
    <property type="component" value="Unplaced"/>
</dbReference>
<dbReference type="CTD" id="34067"/>
<feature type="region of interest" description="Disordered" evidence="5">
    <location>
        <begin position="573"/>
        <end position="648"/>
    </location>
</feature>
<dbReference type="Pfam" id="PF22785">
    <property type="entry name" value="Tc-R-P"/>
    <property type="match status" value="1"/>
</dbReference>
<evidence type="ECO:0000313" key="8">
    <source>
        <dbReference type="Proteomes" id="UP000694843"/>
    </source>
</evidence>
<feature type="compositionally biased region" description="Polar residues" evidence="5">
    <location>
        <begin position="448"/>
        <end position="463"/>
    </location>
</feature>
<dbReference type="InterPro" id="IPR029021">
    <property type="entry name" value="Prot-tyrosine_phosphatase-like"/>
</dbReference>